<evidence type="ECO:0000256" key="1">
    <source>
        <dbReference type="ARBA" id="ARBA00023163"/>
    </source>
</evidence>
<dbReference type="GO" id="GO:0006366">
    <property type="term" value="P:transcription by RNA polymerase II"/>
    <property type="evidence" value="ECO:0007669"/>
    <property type="project" value="TreeGrafter"/>
</dbReference>
<reference evidence="5" key="1">
    <citation type="journal article" date="2019" name="MBio">
        <title>Virus Genomes from Deep Sea Sediments Expand the Ocean Megavirome and Support Independent Origins of Viral Gigantism.</title>
        <authorList>
            <person name="Backstrom D."/>
            <person name="Yutin N."/>
            <person name="Jorgensen S.L."/>
            <person name="Dharamshi J."/>
            <person name="Homa F."/>
            <person name="Zaremba-Niedwiedzka K."/>
            <person name="Spang A."/>
            <person name="Wolf Y.I."/>
            <person name="Koonin E.V."/>
            <person name="Ettema T.J."/>
        </authorList>
    </citation>
    <scope>NUCLEOTIDE SEQUENCE</scope>
</reference>
<dbReference type="InterPro" id="IPR036710">
    <property type="entry name" value="RNA_pol_Rpb5_N_sf"/>
</dbReference>
<accession>A0A481YVD5</accession>
<dbReference type="InterPro" id="IPR035913">
    <property type="entry name" value="RPB5-like_sf"/>
</dbReference>
<dbReference type="SUPFAM" id="SSF53036">
    <property type="entry name" value="Eukaryotic RPB5 N-terminal domain"/>
    <property type="match status" value="1"/>
</dbReference>
<dbReference type="InterPro" id="IPR000783">
    <property type="entry name" value="RNA_pol_subH/Rpb5_C"/>
</dbReference>
<dbReference type="Pfam" id="PF03871">
    <property type="entry name" value="RNA_pol_Rpb5_N"/>
    <property type="match status" value="1"/>
</dbReference>
<sequence length="211" mass="24473">MDPNILEKFWKSRKTILEVLIDRKYPIDKKDFLTYDEFVVWVNDTESIDIETLKENMGLTYEINNQPDSKIMIFWPKELKVGTNIRTIYRKMEEENVKRAIIVIDVGVTAFGSATVRGLKQINVNIDIYTFPETLFNVTKHSYVPSHLVCTPDEKKKIMKSYAVNNSQLPHIKATDPVVRHFGASRGELIQITRDSETQPGYKSITYRLVV</sequence>
<feature type="domain" description="RNA polymerase Rpb5 N-terminal" evidence="4">
    <location>
        <begin position="7"/>
        <end position="92"/>
    </location>
</feature>
<organism evidence="5">
    <name type="scientific">Marseillevirus LCMAC102</name>
    <dbReference type="NCBI Taxonomy" id="2506603"/>
    <lineage>
        <taxon>Viruses</taxon>
        <taxon>Varidnaviria</taxon>
        <taxon>Bamfordvirae</taxon>
        <taxon>Nucleocytoviricota</taxon>
        <taxon>Megaviricetes</taxon>
        <taxon>Pimascovirales</taxon>
        <taxon>Pimascovirales incertae sedis</taxon>
        <taxon>Marseilleviridae</taxon>
    </lineage>
</organism>
<dbReference type="PANTHER" id="PTHR10535:SF0">
    <property type="entry name" value="DNA-DIRECTED RNA POLYMERASES I, II, AND III SUBUNIT RPABC1"/>
    <property type="match status" value="1"/>
</dbReference>
<dbReference type="EMBL" id="MK500334">
    <property type="protein sequence ID" value="QBK86456.1"/>
    <property type="molecule type" value="Genomic_DNA"/>
</dbReference>
<keyword evidence="1" id="KW-0804">Transcription</keyword>
<dbReference type="GO" id="GO:0003899">
    <property type="term" value="F:DNA-directed RNA polymerase activity"/>
    <property type="evidence" value="ECO:0007669"/>
    <property type="project" value="InterPro"/>
</dbReference>
<protein>
    <submittedName>
        <fullName evidence="5">DNA-directed RNA polymerase subunit 5</fullName>
    </submittedName>
</protein>
<evidence type="ECO:0000313" key="5">
    <source>
        <dbReference type="EMBL" id="QBK86456.1"/>
    </source>
</evidence>
<gene>
    <name evidence="5" type="ORF">LCMAC102_02510</name>
</gene>
<proteinExistence type="inferred from homology"/>
<dbReference type="SUPFAM" id="SSF55287">
    <property type="entry name" value="RPB5-like RNA polymerase subunit"/>
    <property type="match status" value="1"/>
</dbReference>
<keyword evidence="5" id="KW-0240">DNA-directed RNA polymerase</keyword>
<dbReference type="PIRSF" id="PIRSF000747">
    <property type="entry name" value="RPB5"/>
    <property type="match status" value="1"/>
</dbReference>
<dbReference type="InterPro" id="IPR005571">
    <property type="entry name" value="RNA_pol_Rpb5_N"/>
</dbReference>
<evidence type="ECO:0000259" key="3">
    <source>
        <dbReference type="Pfam" id="PF01191"/>
    </source>
</evidence>
<comment type="similarity">
    <text evidence="2">Belongs to the archaeal Rpo5/eukaryotic RPB5 RNA polymerase subunit family.</text>
</comment>
<evidence type="ECO:0000256" key="2">
    <source>
        <dbReference type="ARBA" id="ARBA00025765"/>
    </source>
</evidence>
<dbReference type="GO" id="GO:0042797">
    <property type="term" value="P:tRNA transcription by RNA polymerase III"/>
    <property type="evidence" value="ECO:0007669"/>
    <property type="project" value="TreeGrafter"/>
</dbReference>
<dbReference type="Gene3D" id="3.90.940.20">
    <property type="entry name" value="RPB5-like RNA polymerase subunit"/>
    <property type="match status" value="1"/>
</dbReference>
<feature type="domain" description="RNA polymerase subunit H/Rpb5 C-terminal" evidence="3">
    <location>
        <begin position="136"/>
        <end position="210"/>
    </location>
</feature>
<dbReference type="GO" id="GO:0000428">
    <property type="term" value="C:DNA-directed RNA polymerase complex"/>
    <property type="evidence" value="ECO:0007669"/>
    <property type="project" value="UniProtKB-KW"/>
</dbReference>
<dbReference type="GO" id="GO:0003677">
    <property type="term" value="F:DNA binding"/>
    <property type="evidence" value="ECO:0007669"/>
    <property type="project" value="InterPro"/>
</dbReference>
<dbReference type="InterPro" id="IPR014381">
    <property type="entry name" value="Arch_Rpo5/euc_Rpb5"/>
</dbReference>
<dbReference type="PANTHER" id="PTHR10535">
    <property type="entry name" value="DNA-DIRECTED RNA POLYMERASES I, II, AND III SUBUNIT RPABC1"/>
    <property type="match status" value="1"/>
</dbReference>
<dbReference type="GO" id="GO:0006362">
    <property type="term" value="P:transcription elongation by RNA polymerase I"/>
    <property type="evidence" value="ECO:0007669"/>
    <property type="project" value="TreeGrafter"/>
</dbReference>
<dbReference type="Pfam" id="PF01191">
    <property type="entry name" value="RNA_pol_Rpb5_C"/>
    <property type="match status" value="1"/>
</dbReference>
<dbReference type="Gene3D" id="3.40.1340.10">
    <property type="entry name" value="RNA polymerase, Rpb5, N-terminal domain"/>
    <property type="match status" value="1"/>
</dbReference>
<name>A0A481YVD5_9VIRU</name>
<evidence type="ECO:0000259" key="4">
    <source>
        <dbReference type="Pfam" id="PF03871"/>
    </source>
</evidence>